<gene>
    <name evidence="1" type="ORF">MCOR_29329</name>
</gene>
<dbReference type="Proteomes" id="UP000507470">
    <property type="component" value="Unassembled WGS sequence"/>
</dbReference>
<reference evidence="1 2" key="1">
    <citation type="submission" date="2020-06" db="EMBL/GenBank/DDBJ databases">
        <authorList>
            <person name="Li R."/>
            <person name="Bekaert M."/>
        </authorList>
    </citation>
    <scope>NUCLEOTIDE SEQUENCE [LARGE SCALE GENOMIC DNA]</scope>
    <source>
        <strain evidence="2">wild</strain>
    </source>
</reference>
<accession>A0A6J8CHX7</accession>
<proteinExistence type="predicted"/>
<dbReference type="PANTHER" id="PTHR47642:SF8">
    <property type="entry name" value="ATP-DEPENDENT DNA HELICASE"/>
    <property type="match status" value="1"/>
</dbReference>
<evidence type="ECO:0008006" key="3">
    <source>
        <dbReference type="Google" id="ProtNLM"/>
    </source>
</evidence>
<dbReference type="InterPro" id="IPR051055">
    <property type="entry name" value="PIF1_helicase"/>
</dbReference>
<dbReference type="InterPro" id="IPR027417">
    <property type="entry name" value="P-loop_NTPase"/>
</dbReference>
<keyword evidence="2" id="KW-1185">Reference proteome</keyword>
<organism evidence="1 2">
    <name type="scientific">Mytilus coruscus</name>
    <name type="common">Sea mussel</name>
    <dbReference type="NCBI Taxonomy" id="42192"/>
    <lineage>
        <taxon>Eukaryota</taxon>
        <taxon>Metazoa</taxon>
        <taxon>Spiralia</taxon>
        <taxon>Lophotrochozoa</taxon>
        <taxon>Mollusca</taxon>
        <taxon>Bivalvia</taxon>
        <taxon>Autobranchia</taxon>
        <taxon>Pteriomorphia</taxon>
        <taxon>Mytilida</taxon>
        <taxon>Mytiloidea</taxon>
        <taxon>Mytilidae</taxon>
        <taxon>Mytilinae</taxon>
        <taxon>Mytilus</taxon>
    </lineage>
</organism>
<sequence length="619" mass="71865">MKETVILEPLKENDDIEKYKAIYKEIQNEINSLHNSEDIDQMTYDMFLDDVLQMNDEDYIKAIRSNLSVPKVFLKRKPSEVRVNGYIKTVLVAWQANHDLQFVKDAFACAVYIVSYISKSQKGMSALLDQAAKEARQRNLDLKHQVRHIWNYFSNSVETSAQEATYLTLQMPLTIATREVVFINTSPRHKRTFLLKQSSALEKFCPESTEIKSDNDIKRYSRRPKQLENWCLTDYVSQLELQYPKTSESSDNETEQQEIEFESENEEANADIIEENKNKINITLKNGIRIYQRKTSKVIRYVKYNYKTRYVKYSYKTDSENFYRARLMLFYPWKNENSDLQCGYETYEKMYFIVSRLLEKNSKQYEGKVIDLEKAIEETENDCNENDQIAPAIQVEMEDAEIGPTESEQYVHFNPDRLTEHRLYDMCREVGIEARTVELTNHANRISESDYFALIRSLNKKQWEFFQQVATWVKTKHEPFYTFLTGEAGCGKSVVVKAIFQALHRHLCSTEVKVEAVETVCGDLSASVKTKLLSSVPEKQSDTANLAKEVVLAIGVKYDLTANIEVTDGLTNGSTCELKLIECKTKSLRPSIICVKFEDARIGANNRKKIFTLVWKSCL</sequence>
<name>A0A6J8CHX7_MYTCO</name>
<dbReference type="AlphaFoldDB" id="A0A6J8CHX7"/>
<dbReference type="Gene3D" id="3.40.50.300">
    <property type="entry name" value="P-loop containing nucleotide triphosphate hydrolases"/>
    <property type="match status" value="1"/>
</dbReference>
<dbReference type="EMBL" id="CACVKT020005320">
    <property type="protein sequence ID" value="CAC5394594.1"/>
    <property type="molecule type" value="Genomic_DNA"/>
</dbReference>
<protein>
    <recommendedName>
        <fullName evidence="3">DNA helicase</fullName>
    </recommendedName>
</protein>
<dbReference type="OrthoDB" id="6129494at2759"/>
<evidence type="ECO:0000313" key="2">
    <source>
        <dbReference type="Proteomes" id="UP000507470"/>
    </source>
</evidence>
<evidence type="ECO:0000313" key="1">
    <source>
        <dbReference type="EMBL" id="CAC5394594.1"/>
    </source>
</evidence>
<dbReference type="PANTHER" id="PTHR47642">
    <property type="entry name" value="ATP-DEPENDENT DNA HELICASE"/>
    <property type="match status" value="1"/>
</dbReference>